<dbReference type="GeneID" id="11534883"/>
<keyword evidence="7" id="KW-1185">Reference proteome</keyword>
<dbReference type="InterPro" id="IPR036865">
    <property type="entry name" value="CRAL-TRIO_dom_sf"/>
</dbReference>
<evidence type="ECO:0000256" key="3">
    <source>
        <dbReference type="ARBA" id="ARBA00024146"/>
    </source>
</evidence>
<dbReference type="Pfam" id="PF00650">
    <property type="entry name" value="CRAL_TRIO"/>
    <property type="match status" value="1"/>
</dbReference>
<evidence type="ECO:0000256" key="1">
    <source>
        <dbReference type="ARBA" id="ARBA00004144"/>
    </source>
</evidence>
<dbReference type="GO" id="GO:0016126">
    <property type="term" value="P:sterol biosynthetic process"/>
    <property type="evidence" value="ECO:0007669"/>
    <property type="project" value="EnsemblFungi"/>
</dbReference>
<dbReference type="GO" id="GO:0071944">
    <property type="term" value="C:cell periphery"/>
    <property type="evidence" value="ECO:0007669"/>
    <property type="project" value="EnsemblFungi"/>
</dbReference>
<sequence length="357" mass="41815">MGLFSRKKPTKTDSKSVNANEHLIKVDTCFSEPPNEYGGAEPLENITSEQYDIYVKLLNHFNAEDFTLPVNTEVAKDDPALQKSLSEFEKFWLSRECLLRFLRAAKWNFNDAVANLSETMTWRREVGITYSDSNFENKALDPDHVSIENETGKEVLLGFDKHRRPLFYMKNGRQNTESSYRQVQQLIYMMECATTLCPQGVEKLTVLIDLKGYKEPGIISDKVPPLAITKLCLKVLQDYFPERMGKCLLTNIPWFAWAFLKIVYPFLDPATREKAIFDEPYDKHVEKKQLDATYNGYLDFKYDHKVYWPDLVKKVDELREKRFERWVKFGSKIGTAEWDYKGDHDEIKYPVDYRNVE</sequence>
<dbReference type="InterPro" id="IPR052578">
    <property type="entry name" value="PI_Transfer_CRAL-TRIO"/>
</dbReference>
<evidence type="ECO:0000256" key="4">
    <source>
        <dbReference type="ARBA" id="ARBA00083195"/>
    </source>
</evidence>
<dbReference type="GO" id="GO:0010008">
    <property type="term" value="C:endosome membrane"/>
    <property type="evidence" value="ECO:0007669"/>
    <property type="project" value="EnsemblFungi"/>
</dbReference>
<dbReference type="PROSITE" id="PS50191">
    <property type="entry name" value="CRAL_TRIO"/>
    <property type="match status" value="1"/>
</dbReference>
<name>G8BQ28_TETPH</name>
<dbReference type="Pfam" id="PF03765">
    <property type="entry name" value="CRAL_TRIO_N"/>
    <property type="match status" value="1"/>
</dbReference>
<dbReference type="EMBL" id="HE612857">
    <property type="protein sequence ID" value="CCE62109.1"/>
    <property type="molecule type" value="Genomic_DNA"/>
</dbReference>
<accession>G8BQ28</accession>
<dbReference type="GO" id="GO:0032934">
    <property type="term" value="F:sterol binding"/>
    <property type="evidence" value="ECO:0007669"/>
    <property type="project" value="EnsemblFungi"/>
</dbReference>
<comment type="catalytic activity">
    <reaction evidence="3">
        <text>a 1,2-diacyl-sn-glycero-3-phospho-(1D-myo-inositol)(in) = a 1,2-diacyl-sn-glycero-3-phospho-(1D-myo-inositol)(out)</text>
        <dbReference type="Rhea" id="RHEA:38691"/>
        <dbReference type="ChEBI" id="CHEBI:57880"/>
    </reaction>
    <physiologicalReaction direction="left-to-right" evidence="3">
        <dbReference type="Rhea" id="RHEA:38692"/>
    </physiologicalReaction>
</comment>
<dbReference type="AlphaFoldDB" id="G8BQ28"/>
<dbReference type="SMART" id="SM01100">
    <property type="entry name" value="CRAL_TRIO_N"/>
    <property type="match status" value="1"/>
</dbReference>
<dbReference type="RefSeq" id="XP_003684543.1">
    <property type="nucleotide sequence ID" value="XM_003684495.1"/>
</dbReference>
<reference evidence="6 7" key="1">
    <citation type="journal article" date="2011" name="Proc. Natl. Acad. Sci. U.S.A.">
        <title>Evolutionary erosion of yeast sex chromosomes by mating-type switching accidents.</title>
        <authorList>
            <person name="Gordon J.L."/>
            <person name="Armisen D."/>
            <person name="Proux-Wera E."/>
            <person name="Oheigeartaigh S.S."/>
            <person name="Byrne K.P."/>
            <person name="Wolfe K.H."/>
        </authorList>
    </citation>
    <scope>NUCLEOTIDE SEQUENCE [LARGE SCALE GENOMIC DNA]</scope>
    <source>
        <strain evidence="7">ATCC 24235 / CBS 4417 / NBRC 1672 / NRRL Y-8282 / UCD 70-5</strain>
    </source>
</reference>
<dbReference type="OMA" id="RPLFYMK"/>
<dbReference type="GO" id="GO:2001247">
    <property type="term" value="P:positive regulation of phosphatidylcholine biosynthetic process"/>
    <property type="evidence" value="ECO:0007669"/>
    <property type="project" value="EnsemblFungi"/>
</dbReference>
<dbReference type="SUPFAM" id="SSF52087">
    <property type="entry name" value="CRAL/TRIO domain"/>
    <property type="match status" value="1"/>
</dbReference>
<comment type="subcellular location">
    <subcellularLocation>
        <location evidence="1">Microsome</location>
    </subcellularLocation>
</comment>
<dbReference type="Proteomes" id="UP000005666">
    <property type="component" value="Chromosome 2"/>
</dbReference>
<dbReference type="OrthoDB" id="75724at2759"/>
<evidence type="ECO:0000256" key="2">
    <source>
        <dbReference type="ARBA" id="ARBA00022848"/>
    </source>
</evidence>
<dbReference type="GO" id="GO:0008526">
    <property type="term" value="F:phosphatidylinositol transfer activity"/>
    <property type="evidence" value="ECO:0007669"/>
    <property type="project" value="EnsemblFungi"/>
</dbReference>
<dbReference type="PANTHER" id="PTHR45824">
    <property type="entry name" value="GH16843P"/>
    <property type="match status" value="1"/>
</dbReference>
<dbReference type="InterPro" id="IPR001251">
    <property type="entry name" value="CRAL-TRIO_dom"/>
</dbReference>
<dbReference type="STRING" id="1071381.G8BQ28"/>
<dbReference type="SMART" id="SM00516">
    <property type="entry name" value="SEC14"/>
    <property type="match status" value="1"/>
</dbReference>
<organism evidence="6 7">
    <name type="scientific">Tetrapisispora phaffii (strain ATCC 24235 / CBS 4417 / NBRC 1672 / NRRL Y-8282 / UCD 70-5)</name>
    <name type="common">Yeast</name>
    <name type="synonym">Fabospora phaffii</name>
    <dbReference type="NCBI Taxonomy" id="1071381"/>
    <lineage>
        <taxon>Eukaryota</taxon>
        <taxon>Fungi</taxon>
        <taxon>Dikarya</taxon>
        <taxon>Ascomycota</taxon>
        <taxon>Saccharomycotina</taxon>
        <taxon>Saccharomycetes</taxon>
        <taxon>Saccharomycetales</taxon>
        <taxon>Saccharomycetaceae</taxon>
        <taxon>Tetrapisispora</taxon>
    </lineage>
</organism>
<dbReference type="GO" id="GO:1901352">
    <property type="term" value="P:negative regulation of phosphatidylglycerol biosynthetic process"/>
    <property type="evidence" value="ECO:0007669"/>
    <property type="project" value="EnsemblFungi"/>
</dbReference>
<dbReference type="KEGG" id="tpf:TPHA_0B04400"/>
<dbReference type="GO" id="GO:0006658">
    <property type="term" value="P:phosphatidylserine metabolic process"/>
    <property type="evidence" value="ECO:0007669"/>
    <property type="project" value="EnsemblFungi"/>
</dbReference>
<keyword evidence="2" id="KW-0492">Microsome</keyword>
<proteinExistence type="predicted"/>
<protein>
    <recommendedName>
        <fullName evidence="4">SEC14 homolog 3</fullName>
    </recommendedName>
</protein>
<dbReference type="GO" id="GO:0043001">
    <property type="term" value="P:Golgi to plasma membrane protein transport"/>
    <property type="evidence" value="ECO:0007669"/>
    <property type="project" value="EnsemblFungi"/>
</dbReference>
<dbReference type="GO" id="GO:0005829">
    <property type="term" value="C:cytosol"/>
    <property type="evidence" value="ECO:0007669"/>
    <property type="project" value="EnsemblFungi"/>
</dbReference>
<feature type="domain" description="CRAL-TRIO" evidence="5">
    <location>
        <begin position="144"/>
        <end position="302"/>
    </location>
</feature>
<evidence type="ECO:0000313" key="6">
    <source>
        <dbReference type="EMBL" id="CCE62109.1"/>
    </source>
</evidence>
<dbReference type="eggNOG" id="KOG1470">
    <property type="taxonomic scope" value="Eukaryota"/>
</dbReference>
<dbReference type="GO" id="GO:0008654">
    <property type="term" value="P:phospholipid biosynthetic process"/>
    <property type="evidence" value="ECO:0007669"/>
    <property type="project" value="EnsemblFungi"/>
</dbReference>
<dbReference type="InterPro" id="IPR011074">
    <property type="entry name" value="CRAL/TRIO_N_dom"/>
</dbReference>
<dbReference type="GO" id="GO:0009410">
    <property type="term" value="P:response to xenobiotic stimulus"/>
    <property type="evidence" value="ECO:0007669"/>
    <property type="project" value="EnsemblFungi"/>
</dbReference>
<dbReference type="SUPFAM" id="SSF46938">
    <property type="entry name" value="CRAL/TRIO N-terminal domain"/>
    <property type="match status" value="1"/>
</dbReference>
<dbReference type="HOGENOM" id="CLU_014001_1_1_1"/>
<dbReference type="CDD" id="cd00170">
    <property type="entry name" value="SEC14"/>
    <property type="match status" value="1"/>
</dbReference>
<evidence type="ECO:0000313" key="7">
    <source>
        <dbReference type="Proteomes" id="UP000005666"/>
    </source>
</evidence>
<evidence type="ECO:0000259" key="5">
    <source>
        <dbReference type="PROSITE" id="PS50191"/>
    </source>
</evidence>
<dbReference type="PANTHER" id="PTHR45824:SF5">
    <property type="entry name" value="PHOSPHATIDYLINOSITOL TRANSFER PROTEIN PDR17"/>
    <property type="match status" value="1"/>
</dbReference>
<dbReference type="FunFam" id="3.40.525.10:FF:000013">
    <property type="entry name" value="Phosphatidylinositol transfer protein PDR16"/>
    <property type="match status" value="1"/>
</dbReference>
<keyword evidence="2" id="KW-0256">Endoplasmic reticulum</keyword>
<dbReference type="Gene3D" id="3.40.525.10">
    <property type="entry name" value="CRAL-TRIO lipid binding domain"/>
    <property type="match status" value="1"/>
</dbReference>
<dbReference type="InterPro" id="IPR036273">
    <property type="entry name" value="CRAL/TRIO_N_dom_sf"/>
</dbReference>
<gene>
    <name evidence="6" type="primary">TPHA0B04400</name>
    <name evidence="6" type="ordered locus">TPHA_0B04400</name>
</gene>